<evidence type="ECO:0000313" key="10">
    <source>
        <dbReference type="Proteomes" id="UP000184203"/>
    </source>
</evidence>
<keyword evidence="3" id="KW-0732">Signal</keyword>
<dbReference type="RefSeq" id="WP_026178038.1">
    <property type="nucleotide sequence ID" value="NZ_AEMG01000008.1"/>
</dbReference>
<accession>A0A1M7C3N3</accession>
<comment type="similarity">
    <text evidence="2">Belongs to the glutaredoxin family.</text>
</comment>
<keyword evidence="5" id="KW-0560">Oxidoreductase</keyword>
<feature type="domain" description="Thioredoxin-like fold" evidence="8">
    <location>
        <begin position="60"/>
        <end position="222"/>
    </location>
</feature>
<dbReference type="GO" id="GO:0016491">
    <property type="term" value="F:oxidoreductase activity"/>
    <property type="evidence" value="ECO:0007669"/>
    <property type="project" value="UniProtKB-KW"/>
</dbReference>
<evidence type="ECO:0000256" key="2">
    <source>
        <dbReference type="ARBA" id="ARBA00007787"/>
    </source>
</evidence>
<evidence type="ECO:0000256" key="1">
    <source>
        <dbReference type="ARBA" id="ARBA00005791"/>
    </source>
</evidence>
<comment type="similarity">
    <text evidence="1">Belongs to the thioredoxin family. DsbA subfamily.</text>
</comment>
<dbReference type="PANTHER" id="PTHR13887">
    <property type="entry name" value="GLUTATHIONE S-TRANSFERASE KAPPA"/>
    <property type="match status" value="1"/>
</dbReference>
<evidence type="ECO:0000256" key="4">
    <source>
        <dbReference type="ARBA" id="ARBA00022982"/>
    </source>
</evidence>
<sequence>MDLLDSLTTRRAVLGGVGTLLAGGEVVYGDSTLQSSQSSSATAPFHRSSKTTGFEIRLEGHPIMGDLDAPIDMYYWCDYQCPFCRRFEQNAFPKLIRNHVQSRTVRVVFIELPYLGEASMTAAVMDRCVWRQVRGDTPQAYWRWHSTLFDKQGSENSEWASKENLLEITKTVDGVDASAVDTCVRTYRNAIEAPINEDIDQASQFGIRRTPAFILYHRDADTAGKPVGAQPYDRFNEAITRVQNA</sequence>
<dbReference type="InterPro" id="IPR012336">
    <property type="entry name" value="Thioredoxin-like_fold"/>
</dbReference>
<dbReference type="InterPro" id="IPR036249">
    <property type="entry name" value="Thioredoxin-like_sf"/>
</dbReference>
<evidence type="ECO:0000256" key="7">
    <source>
        <dbReference type="ARBA" id="ARBA00023284"/>
    </source>
</evidence>
<reference evidence="10" key="1">
    <citation type="submission" date="2016-11" db="EMBL/GenBank/DDBJ databases">
        <authorList>
            <person name="Varghese N."/>
            <person name="Submissions S."/>
        </authorList>
    </citation>
    <scope>NUCLEOTIDE SEQUENCE [LARGE SCALE GENOMIC DNA]</scope>
    <source>
        <strain evidence="10">DX253</strain>
    </source>
</reference>
<dbReference type="Pfam" id="PF13462">
    <property type="entry name" value="Thioredoxin_4"/>
    <property type="match status" value="1"/>
</dbReference>
<dbReference type="Proteomes" id="UP000184203">
    <property type="component" value="Unassembled WGS sequence"/>
</dbReference>
<keyword evidence="4" id="KW-0249">Electron transport</keyword>
<organism evidence="9 10">
    <name type="scientific">Haladaptatus paucihalophilus DX253</name>
    <dbReference type="NCBI Taxonomy" id="797209"/>
    <lineage>
        <taxon>Archaea</taxon>
        <taxon>Methanobacteriati</taxon>
        <taxon>Methanobacteriota</taxon>
        <taxon>Stenosarchaea group</taxon>
        <taxon>Halobacteria</taxon>
        <taxon>Halobacteriales</taxon>
        <taxon>Haladaptataceae</taxon>
        <taxon>Haladaptatus</taxon>
    </lineage>
</organism>
<dbReference type="Gene3D" id="3.40.30.10">
    <property type="entry name" value="Glutaredoxin"/>
    <property type="match status" value="1"/>
</dbReference>
<dbReference type="AlphaFoldDB" id="A0A1M7C3N3"/>
<evidence type="ECO:0000259" key="8">
    <source>
        <dbReference type="Pfam" id="PF13462"/>
    </source>
</evidence>
<evidence type="ECO:0000256" key="5">
    <source>
        <dbReference type="ARBA" id="ARBA00023002"/>
    </source>
</evidence>
<evidence type="ECO:0000313" key="9">
    <source>
        <dbReference type="EMBL" id="SHL61824.1"/>
    </source>
</evidence>
<proteinExistence type="inferred from homology"/>
<keyword evidence="6" id="KW-1015">Disulfide bond</keyword>
<name>A0A1M7C3N3_HALPU</name>
<evidence type="ECO:0000256" key="3">
    <source>
        <dbReference type="ARBA" id="ARBA00022729"/>
    </source>
</evidence>
<keyword evidence="7" id="KW-0676">Redox-active center</keyword>
<keyword evidence="10" id="KW-1185">Reference proteome</keyword>
<keyword evidence="4" id="KW-0813">Transport</keyword>
<evidence type="ECO:0000256" key="6">
    <source>
        <dbReference type="ARBA" id="ARBA00023157"/>
    </source>
</evidence>
<dbReference type="SUPFAM" id="SSF52833">
    <property type="entry name" value="Thioredoxin-like"/>
    <property type="match status" value="1"/>
</dbReference>
<protein>
    <submittedName>
        <fullName evidence="9">Thioredoxin</fullName>
    </submittedName>
</protein>
<dbReference type="EMBL" id="FRAN01000009">
    <property type="protein sequence ID" value="SHL61824.1"/>
    <property type="molecule type" value="Genomic_DNA"/>
</dbReference>
<gene>
    <name evidence="9" type="ORF">SAMN05444342_4270</name>
</gene>
<dbReference type="PANTHER" id="PTHR13887:SF14">
    <property type="entry name" value="DISULFIDE BOND FORMATION PROTEIN D"/>
    <property type="match status" value="1"/>
</dbReference>